<name>A0ABY4SS65_9CAUL</name>
<gene>
    <name evidence="2" type="ORF">M8231_02730</name>
</gene>
<protein>
    <submittedName>
        <fullName evidence="2">Uncharacterized protein</fullName>
    </submittedName>
</protein>
<dbReference type="RefSeq" id="WP_250202195.1">
    <property type="nucleotide sequence ID" value="NZ_CP097649.1"/>
</dbReference>
<evidence type="ECO:0000313" key="2">
    <source>
        <dbReference type="EMBL" id="URI15924.1"/>
    </source>
</evidence>
<feature type="coiled-coil region" evidence="1">
    <location>
        <begin position="79"/>
        <end position="117"/>
    </location>
</feature>
<organism evidence="2 3">
    <name type="scientific">Brevundimonas albigilva</name>
    <dbReference type="NCBI Taxonomy" id="1312364"/>
    <lineage>
        <taxon>Bacteria</taxon>
        <taxon>Pseudomonadati</taxon>
        <taxon>Pseudomonadota</taxon>
        <taxon>Alphaproteobacteria</taxon>
        <taxon>Caulobacterales</taxon>
        <taxon>Caulobacteraceae</taxon>
        <taxon>Brevundimonas</taxon>
    </lineage>
</organism>
<reference evidence="2" key="1">
    <citation type="submission" date="2022-05" db="EMBL/GenBank/DDBJ databases">
        <title>Brevundimonas albigilva TT17 genome sequence.</title>
        <authorList>
            <person name="Lee K."/>
            <person name="Son H."/>
        </authorList>
    </citation>
    <scope>NUCLEOTIDE SEQUENCE</scope>
    <source>
        <strain evidence="2">TT17</strain>
    </source>
</reference>
<keyword evidence="3" id="KW-1185">Reference proteome</keyword>
<keyword evidence="1" id="KW-0175">Coiled coil</keyword>
<sequence length="443" mass="46261">MIYAAEDLAEANAAAAQAAEEAAEAARQLADTRRSMEIDLMEALGQSSEALAARRQMELEALDPALRALQQQIWAAQDAAAANEALAQAQQEAADRAAEIARQRRDLEIQLMEATGDAAGALAARRADELAAMDETLRGLQQSVWAAQDAAAAAEAARQAREERQQRAMDAVNAARDALTASYEREAGALQETIDKFGGFGDSLRAFRKDLEGLSGTGSSYAGARAEFERVAALARTGNADALGSLQGVSQTYLDAALQNAGSALEYQRILASVMGAVDGAIGAADGQKSLAEQQLAALDAQVSGLITVNESVLSVVDAIEALNEALTGARRAGVRQFATGGVFGSPTYFDMGQMAEDGPEAILPLARTSAGLGVYAVNDNGSMDEVVAELRAVRAELADIKAATTQTGVNTGQMKRKMDRQEVDGVYVRGPAPGDPVETVAA</sequence>
<feature type="coiled-coil region" evidence="1">
    <location>
        <begin position="5"/>
        <end position="35"/>
    </location>
</feature>
<dbReference type="Proteomes" id="UP001055429">
    <property type="component" value="Chromosome"/>
</dbReference>
<proteinExistence type="predicted"/>
<dbReference type="EMBL" id="CP097649">
    <property type="protein sequence ID" value="URI15924.1"/>
    <property type="molecule type" value="Genomic_DNA"/>
</dbReference>
<evidence type="ECO:0000256" key="1">
    <source>
        <dbReference type="SAM" id="Coils"/>
    </source>
</evidence>
<accession>A0ABY4SS65</accession>
<evidence type="ECO:0000313" key="3">
    <source>
        <dbReference type="Proteomes" id="UP001055429"/>
    </source>
</evidence>